<evidence type="ECO:0000313" key="1">
    <source>
        <dbReference type="EMBL" id="KAJ0183012.1"/>
    </source>
</evidence>
<proteinExistence type="predicted"/>
<dbReference type="Proteomes" id="UP000824533">
    <property type="component" value="Linkage Group LG02"/>
</dbReference>
<sequence>MPGVEIVNILILLVGTHFVLVSPAVDSSKTDIHSYRRRRRRADDAVTVEAGLYEGYRSAKKELQVAIREAKSAAWVELLGTLDNDPWGRPYHLVRNKLRPWAPPLTQSLPPPQVADIVGALFPSRAEHPPPAMAPPSPEPSVEQDQVPAVTREELGAAVLRLKAKNTAPGLDGIPGRAWVLSHGALESRLTWLFTACLQQGRFPTRWKTGKLVLLRKEGNRLLASWGRREMTCGVPQGSVLGPLLWNIAYDWTIRGAVLHGVSITCYADDTLVAARGRTHRQAGLLATAGVAHVIDRIRRLGLEVAFHKSEAVVFHGPRNKPPPGLSITVGGTTIGVGTTMKYLGLVLDSRWELMGAAGALSRLVPNVGGPGAPCRKLYEGVVRSMALYGAPIWAESLTAKNAALLRRPQRVLAVRAIRGYRTISFEAASLLAGSPPWDLEARVLAAVYDWRKDALSRDFRPGLQIRCFSLKGDWNLVITAGTQLKIVMATYFRPGRHPAGQIPYHLAVGYFVASYDKPNSNNNLDLADLLYIDKSIKHVNCTKFLGLYIDNKLTWKFHTDEVCARLSKFSYALYMMSKVVNVNSLLIAFHAYVTSVLRYGIIFWGFSTDRERIFKAQKKCLRCIFHLKQTDTCKPFFIDFKILTFPSLYIFEIIMLIKNNPTLFENYKSARHINKNKICMPPHTTALYDKSVFGMAPRIYNKLPYNIMQESNIHIFKQKLFEWLTKKSYYSVQDYLNER</sequence>
<keyword evidence="2" id="KW-1185">Reference proteome</keyword>
<name>A0ACC1DHC4_9NEOP</name>
<protein>
    <submittedName>
        <fullName evidence="1">Uncharacterized protein</fullName>
    </submittedName>
</protein>
<organism evidence="1 2">
    <name type="scientific">Dendrolimus kikuchii</name>
    <dbReference type="NCBI Taxonomy" id="765133"/>
    <lineage>
        <taxon>Eukaryota</taxon>
        <taxon>Metazoa</taxon>
        <taxon>Ecdysozoa</taxon>
        <taxon>Arthropoda</taxon>
        <taxon>Hexapoda</taxon>
        <taxon>Insecta</taxon>
        <taxon>Pterygota</taxon>
        <taxon>Neoptera</taxon>
        <taxon>Endopterygota</taxon>
        <taxon>Lepidoptera</taxon>
        <taxon>Glossata</taxon>
        <taxon>Ditrysia</taxon>
        <taxon>Bombycoidea</taxon>
        <taxon>Lasiocampidae</taxon>
        <taxon>Dendrolimus</taxon>
    </lineage>
</organism>
<accession>A0ACC1DHC4</accession>
<reference evidence="1 2" key="1">
    <citation type="journal article" date="2021" name="Front. Genet.">
        <title>Chromosome-Level Genome Assembly Reveals Significant Gene Expansion in the Toll and IMD Signaling Pathways of Dendrolimus kikuchii.</title>
        <authorList>
            <person name="Zhou J."/>
            <person name="Wu P."/>
            <person name="Xiong Z."/>
            <person name="Liu N."/>
            <person name="Zhao N."/>
            <person name="Ji M."/>
            <person name="Qiu Y."/>
            <person name="Yang B."/>
        </authorList>
    </citation>
    <scope>NUCLEOTIDE SEQUENCE [LARGE SCALE GENOMIC DNA]</scope>
    <source>
        <strain evidence="1">Ann1</strain>
    </source>
</reference>
<gene>
    <name evidence="1" type="ORF">K1T71_000988</name>
</gene>
<dbReference type="EMBL" id="CM034388">
    <property type="protein sequence ID" value="KAJ0183012.1"/>
    <property type="molecule type" value="Genomic_DNA"/>
</dbReference>
<evidence type="ECO:0000313" key="2">
    <source>
        <dbReference type="Proteomes" id="UP000824533"/>
    </source>
</evidence>
<comment type="caution">
    <text evidence="1">The sequence shown here is derived from an EMBL/GenBank/DDBJ whole genome shotgun (WGS) entry which is preliminary data.</text>
</comment>